<dbReference type="InterPro" id="IPR016064">
    <property type="entry name" value="NAD/diacylglycerol_kinase_sf"/>
</dbReference>
<feature type="transmembrane region" description="Helical" evidence="2">
    <location>
        <begin position="503"/>
        <end position="523"/>
    </location>
</feature>
<keyword evidence="5" id="KW-1185">Reference proteome</keyword>
<evidence type="ECO:0000256" key="1">
    <source>
        <dbReference type="SAM" id="MobiDB-lite"/>
    </source>
</evidence>
<dbReference type="Gene3D" id="2.60.200.40">
    <property type="match status" value="1"/>
</dbReference>
<dbReference type="SUPFAM" id="SSF111331">
    <property type="entry name" value="NAD kinase/diacylglycerol kinase-like"/>
    <property type="match status" value="1"/>
</dbReference>
<dbReference type="InterPro" id="IPR001206">
    <property type="entry name" value="Diacylglycerol_kinase_cat_dom"/>
</dbReference>
<dbReference type="AlphaFoldDB" id="A0A344U1V4"/>
<feature type="transmembrane region" description="Helical" evidence="2">
    <location>
        <begin position="475"/>
        <end position="497"/>
    </location>
</feature>
<keyword evidence="2" id="KW-1133">Transmembrane helix</keyword>
<feature type="region of interest" description="Disordered" evidence="1">
    <location>
        <begin position="444"/>
        <end position="468"/>
    </location>
</feature>
<keyword evidence="2" id="KW-0472">Membrane</keyword>
<dbReference type="PROSITE" id="PS50146">
    <property type="entry name" value="DAGK"/>
    <property type="match status" value="1"/>
</dbReference>
<feature type="transmembrane region" description="Helical" evidence="2">
    <location>
        <begin position="74"/>
        <end position="92"/>
    </location>
</feature>
<feature type="transmembrane region" description="Helical" evidence="2">
    <location>
        <begin position="602"/>
        <end position="621"/>
    </location>
</feature>
<feature type="domain" description="DAGKc" evidence="3">
    <location>
        <begin position="132"/>
        <end position="261"/>
    </location>
</feature>
<dbReference type="KEGG" id="sgz:C0216_16715"/>
<dbReference type="GO" id="GO:0016301">
    <property type="term" value="F:kinase activity"/>
    <property type="evidence" value="ECO:0007669"/>
    <property type="project" value="UniProtKB-KW"/>
</dbReference>
<evidence type="ECO:0000313" key="5">
    <source>
        <dbReference type="Proteomes" id="UP000252004"/>
    </source>
</evidence>
<evidence type="ECO:0000259" key="3">
    <source>
        <dbReference type="PROSITE" id="PS50146"/>
    </source>
</evidence>
<name>A0A344U1V4_9ACTN</name>
<organism evidence="4 5">
    <name type="scientific">Streptomyces globosus</name>
    <dbReference type="NCBI Taxonomy" id="68209"/>
    <lineage>
        <taxon>Bacteria</taxon>
        <taxon>Bacillati</taxon>
        <taxon>Actinomycetota</taxon>
        <taxon>Actinomycetes</taxon>
        <taxon>Kitasatosporales</taxon>
        <taxon>Streptomycetaceae</taxon>
        <taxon>Streptomyces</taxon>
    </lineage>
</organism>
<dbReference type="EMBL" id="CP030862">
    <property type="protein sequence ID" value="AXE24875.1"/>
    <property type="molecule type" value="Genomic_DNA"/>
</dbReference>
<feature type="transmembrane region" description="Helical" evidence="2">
    <location>
        <begin position="48"/>
        <end position="67"/>
    </location>
</feature>
<proteinExistence type="predicted"/>
<evidence type="ECO:0000256" key="2">
    <source>
        <dbReference type="SAM" id="Phobius"/>
    </source>
</evidence>
<evidence type="ECO:0000313" key="4">
    <source>
        <dbReference type="EMBL" id="AXE24875.1"/>
    </source>
</evidence>
<gene>
    <name evidence="4" type="ORF">C0216_16715</name>
</gene>
<dbReference type="Gene3D" id="3.40.50.10330">
    <property type="entry name" value="Probable inorganic polyphosphate/atp-NAD kinase, domain 1"/>
    <property type="match status" value="1"/>
</dbReference>
<dbReference type="Pfam" id="PF00781">
    <property type="entry name" value="DAGK_cat"/>
    <property type="match status" value="1"/>
</dbReference>
<accession>A0A344U1V4</accession>
<dbReference type="Proteomes" id="UP000252004">
    <property type="component" value="Chromosome"/>
</dbReference>
<feature type="transmembrane region" description="Helical" evidence="2">
    <location>
        <begin position="24"/>
        <end position="42"/>
    </location>
</feature>
<dbReference type="OrthoDB" id="3208200at2"/>
<keyword evidence="2" id="KW-0812">Transmembrane</keyword>
<protein>
    <submittedName>
        <fullName evidence="4">Diacylglycerol kinase</fullName>
    </submittedName>
</protein>
<feature type="transmembrane region" description="Helical" evidence="2">
    <location>
        <begin position="575"/>
        <end position="595"/>
    </location>
</feature>
<dbReference type="InterPro" id="IPR017438">
    <property type="entry name" value="ATP-NAD_kinase_N"/>
</dbReference>
<keyword evidence="4" id="KW-0418">Kinase</keyword>
<keyword evidence="4" id="KW-0808">Transferase</keyword>
<sequence>MEATSRTPDGAEVDHVSTQAKARLALLAGAAALLVMLLFAGYRSILLVAAGLVGVAATAAAAWLVLAYRGPVRWLGMAAVVAVPVLLVVSYVHVGLLWVVVCSAALWLAAVAAGRSALADEARSRMPEHPADRPARPFLIMNPRSGGGKVGAFRLKEKAEELGAEVVLLEGPEPMDVTALARGAVARGADLLGVAGGDGTQALVAAVAAEHGLPFLVISAGTRNHFAMDLGLDRTNPAACLDALTDGVELRVDLGRVGERPFVNTASFGTYAEVVRSPAYRDDKMRTTLDLLPDLLARQTGPRLTVRADGTTVEDPQAVLVSNNPYGAGDPAGLGRRARLDTGTLGVFGVKVASAAQAAGILRGRRSTGLVALDAREVVIDADAPHISAGIDGESLTLPTPVRCRIEPGALRVLVPRRRPGNRAGVPVNWAEVRRLARTMGRAAAGGHPVQGGERDHPGGHRHWHRRAAGDRPRFDYSGAVYGSLLAASVIVGAGAGGAFPRVHLIVLLLSTAVVFWAAHVYARLLGASLANEPLTWHEFRTVCRDERPLIEAALPPAAAVALGPLLGLDLRGTSWFALAVALAGQVGWAVLGAVRAGAPRRLVVITAAVAVLLGVAIVAAKAGLSH</sequence>
<reference evidence="4 5" key="1">
    <citation type="submission" date="2018-01" db="EMBL/GenBank/DDBJ databases">
        <title>Draft genome Sequence of streptomyces globosus LZH-48.</title>
        <authorList>
            <person name="Ran K."/>
            <person name="Li Z."/>
            <person name="Wei S."/>
            <person name="Dong R."/>
        </authorList>
    </citation>
    <scope>NUCLEOTIDE SEQUENCE [LARGE SCALE GENOMIC DNA]</scope>
    <source>
        <strain evidence="4 5">LZH-48</strain>
    </source>
</reference>